<dbReference type="InterPro" id="IPR036526">
    <property type="entry name" value="C-N_Hydrolase_sf"/>
</dbReference>
<dbReference type="Pfam" id="PF00795">
    <property type="entry name" value="CN_hydrolase"/>
    <property type="match status" value="1"/>
</dbReference>
<gene>
    <name evidence="3" type="ORF">COY52_12275</name>
</gene>
<dbReference type="GO" id="GO:0050126">
    <property type="term" value="F:N-carbamoylputrescine amidase activity"/>
    <property type="evidence" value="ECO:0007669"/>
    <property type="project" value="TreeGrafter"/>
</dbReference>
<dbReference type="GO" id="GO:0033388">
    <property type="term" value="P:putrescine biosynthetic process from arginine"/>
    <property type="evidence" value="ECO:0007669"/>
    <property type="project" value="TreeGrafter"/>
</dbReference>
<keyword evidence="1 3" id="KW-0378">Hydrolase</keyword>
<dbReference type="InterPro" id="IPR050345">
    <property type="entry name" value="Aliph_Amidase/BUP"/>
</dbReference>
<dbReference type="SUPFAM" id="SSF56317">
    <property type="entry name" value="Carbon-nitrogen hydrolase"/>
    <property type="match status" value="1"/>
</dbReference>
<dbReference type="EMBL" id="PFMR01000340">
    <property type="protein sequence ID" value="PIZ14524.1"/>
    <property type="molecule type" value="Genomic_DNA"/>
</dbReference>
<dbReference type="Proteomes" id="UP000229307">
    <property type="component" value="Unassembled WGS sequence"/>
</dbReference>
<dbReference type="CDD" id="cd07197">
    <property type="entry name" value="nitrilase"/>
    <property type="match status" value="1"/>
</dbReference>
<name>A0A2M7S4Q8_9BACT</name>
<dbReference type="Gene3D" id="3.60.110.10">
    <property type="entry name" value="Carbon-nitrogen hydrolase"/>
    <property type="match status" value="1"/>
</dbReference>
<evidence type="ECO:0000256" key="1">
    <source>
        <dbReference type="ARBA" id="ARBA00022801"/>
    </source>
</evidence>
<evidence type="ECO:0000313" key="3">
    <source>
        <dbReference type="EMBL" id="PIZ14524.1"/>
    </source>
</evidence>
<dbReference type="AlphaFoldDB" id="A0A2M7S4Q8"/>
<proteinExistence type="predicted"/>
<dbReference type="InterPro" id="IPR003010">
    <property type="entry name" value="C-N_Hydrolase"/>
</dbReference>
<dbReference type="PANTHER" id="PTHR43674">
    <property type="entry name" value="NITRILASE C965.09-RELATED"/>
    <property type="match status" value="1"/>
</dbReference>
<protein>
    <submittedName>
        <fullName evidence="3">Carbon-nitrogen hydrolase family protein</fullName>
    </submittedName>
</protein>
<reference evidence="4" key="1">
    <citation type="submission" date="2017-09" db="EMBL/GenBank/DDBJ databases">
        <title>Depth-based differentiation of microbial function through sediment-hosted aquifers and enrichment of novel symbionts in the deep terrestrial subsurface.</title>
        <authorList>
            <person name="Probst A.J."/>
            <person name="Ladd B."/>
            <person name="Jarett J.K."/>
            <person name="Geller-Mcgrath D.E."/>
            <person name="Sieber C.M.K."/>
            <person name="Emerson J.B."/>
            <person name="Anantharaman K."/>
            <person name="Thomas B.C."/>
            <person name="Malmstrom R."/>
            <person name="Stieglmeier M."/>
            <person name="Klingl A."/>
            <person name="Woyke T."/>
            <person name="Ryan C.M."/>
            <person name="Banfield J.F."/>
        </authorList>
    </citation>
    <scope>NUCLEOTIDE SEQUENCE [LARGE SCALE GENOMIC DNA]</scope>
</reference>
<organism evidence="3 4">
    <name type="scientific">Candidatus Desantisbacteria bacterium CG_4_10_14_0_8_um_filter_48_22</name>
    <dbReference type="NCBI Taxonomy" id="1974543"/>
    <lineage>
        <taxon>Bacteria</taxon>
        <taxon>Candidatus Desantisiibacteriota</taxon>
    </lineage>
</organism>
<feature type="domain" description="CN hydrolase" evidence="2">
    <location>
        <begin position="1"/>
        <end position="246"/>
    </location>
</feature>
<accession>A0A2M7S4Q8</accession>
<dbReference type="PANTHER" id="PTHR43674:SF2">
    <property type="entry name" value="BETA-UREIDOPROPIONASE"/>
    <property type="match status" value="1"/>
</dbReference>
<comment type="caution">
    <text evidence="3">The sequence shown here is derived from an EMBL/GenBank/DDBJ whole genome shotgun (WGS) entry which is preliminary data.</text>
</comment>
<evidence type="ECO:0000313" key="4">
    <source>
        <dbReference type="Proteomes" id="UP000229307"/>
    </source>
</evidence>
<dbReference type="PROSITE" id="PS50263">
    <property type="entry name" value="CN_HYDROLASE"/>
    <property type="match status" value="1"/>
</dbReference>
<evidence type="ECO:0000259" key="2">
    <source>
        <dbReference type="PROSITE" id="PS50263"/>
    </source>
</evidence>
<sequence>MKIAVLQMPIIMGKEEKNLHTINTMFDEAVLSRPDFVVIPECAFLGWLSDASAEYGEPIPGTMTHMLSRKAMGDAVYLAAGITERAGDLIYNSAVLIDRRGNILLTHRKINELDIGLKIYKKGNELGVADTKFGRVGLDICSDSWVPCITQTLALMGAKVIFSPCAWACEKGEEQKNLRSIKEHYANRTFESNIFLVGANAVGEVTEGPWKGKVLQGSSLIYGPGGELIAEGKPGEPNILQCEIKL</sequence>